<comment type="caution">
    <text evidence="3">The sequence shown here is derived from an EMBL/GenBank/DDBJ whole genome shotgun (WGS) entry which is preliminary data.</text>
</comment>
<dbReference type="GO" id="GO:0003676">
    <property type="term" value="F:nucleic acid binding"/>
    <property type="evidence" value="ECO:0007669"/>
    <property type="project" value="InterPro"/>
</dbReference>
<name>A0A6L2NP23_TANCI</name>
<dbReference type="InterPro" id="IPR001878">
    <property type="entry name" value="Znf_CCHC"/>
</dbReference>
<accession>A0A6L2NP23</accession>
<keyword evidence="1" id="KW-0863">Zinc-finger</keyword>
<evidence type="ECO:0000313" key="3">
    <source>
        <dbReference type="EMBL" id="GEU87886.1"/>
    </source>
</evidence>
<keyword evidence="1" id="KW-0862">Zinc</keyword>
<dbReference type="SUPFAM" id="SSF57756">
    <property type="entry name" value="Retrovirus zinc finger-like domains"/>
    <property type="match status" value="1"/>
</dbReference>
<keyword evidence="1" id="KW-0479">Metal-binding</keyword>
<dbReference type="InterPro" id="IPR036875">
    <property type="entry name" value="Znf_CCHC_sf"/>
</dbReference>
<evidence type="ECO:0000259" key="2">
    <source>
        <dbReference type="PROSITE" id="PS50158"/>
    </source>
</evidence>
<dbReference type="PROSITE" id="PS50158">
    <property type="entry name" value="ZF_CCHC"/>
    <property type="match status" value="1"/>
</dbReference>
<feature type="domain" description="CCHC-type" evidence="2">
    <location>
        <begin position="100"/>
        <end position="114"/>
    </location>
</feature>
<proteinExistence type="predicted"/>
<protein>
    <submittedName>
        <fullName evidence="3">Retrovirus-related Pol polyprotein from transposon TNT 1-94</fullName>
    </submittedName>
</protein>
<dbReference type="Pfam" id="PF14223">
    <property type="entry name" value="Retrotran_gag_2"/>
    <property type="match status" value="1"/>
</dbReference>
<dbReference type="Pfam" id="PF07727">
    <property type="entry name" value="RVT_2"/>
    <property type="match status" value="1"/>
</dbReference>
<reference evidence="3" key="1">
    <citation type="journal article" date="2019" name="Sci. Rep.">
        <title>Draft genome of Tanacetum cinerariifolium, the natural source of mosquito coil.</title>
        <authorList>
            <person name="Yamashiro T."/>
            <person name="Shiraishi A."/>
            <person name="Satake H."/>
            <person name="Nakayama K."/>
        </authorList>
    </citation>
    <scope>NUCLEOTIDE SEQUENCE</scope>
</reference>
<dbReference type="AlphaFoldDB" id="A0A6L2NP23"/>
<dbReference type="InterPro" id="IPR013103">
    <property type="entry name" value="RVT_2"/>
</dbReference>
<dbReference type="PANTHER" id="PTHR35317">
    <property type="entry name" value="OS04G0629600 PROTEIN"/>
    <property type="match status" value="1"/>
</dbReference>
<sequence>MKMKEVKGTLDNITCVQTAVNQLMRNDNRLTNSRVVEKILLSLTEKFENVVCVIEESKDLQVMSIINLSSSLEAHEQRKVKRSKSHLILPRRVVDNANGCYNCGKECHFARDCRFTKILGETTNLVTEEDMNVDGIVMMAYEEDVDGLVMMANEEVVRKTDTTWYLDIDVGNYMCVDKQLLKEIKEVVDGCVMVGDESNVKLKKKSAWDLKYKNVNHGQKEHDSKTRTLTHFPQTTYEIAQLKWKIYQMGVTSMFSYGVLEEEVYVEKPSRFMKDGREKQILNLNKALYRLKLVPQEWITRISCNIRNALYVKKDDDKLLLVSLYVDIFCLE</sequence>
<dbReference type="EMBL" id="BKCJ010009631">
    <property type="protein sequence ID" value="GEU87886.1"/>
    <property type="molecule type" value="Genomic_DNA"/>
</dbReference>
<dbReference type="GO" id="GO:0008270">
    <property type="term" value="F:zinc ion binding"/>
    <property type="evidence" value="ECO:0007669"/>
    <property type="project" value="UniProtKB-KW"/>
</dbReference>
<dbReference type="PANTHER" id="PTHR35317:SF28">
    <property type="entry name" value="ZINC FINGER, CCHC-TYPE, RIBONUCLEASE H-LIKE DOMAIN, GAG-PRE-INTEGRASE DOMAIN PROTEIN-RELATED"/>
    <property type="match status" value="1"/>
</dbReference>
<evidence type="ECO:0000256" key="1">
    <source>
        <dbReference type="PROSITE-ProRule" id="PRU00047"/>
    </source>
</evidence>
<organism evidence="3">
    <name type="scientific">Tanacetum cinerariifolium</name>
    <name type="common">Dalmatian daisy</name>
    <name type="synonym">Chrysanthemum cinerariifolium</name>
    <dbReference type="NCBI Taxonomy" id="118510"/>
    <lineage>
        <taxon>Eukaryota</taxon>
        <taxon>Viridiplantae</taxon>
        <taxon>Streptophyta</taxon>
        <taxon>Embryophyta</taxon>
        <taxon>Tracheophyta</taxon>
        <taxon>Spermatophyta</taxon>
        <taxon>Magnoliopsida</taxon>
        <taxon>eudicotyledons</taxon>
        <taxon>Gunneridae</taxon>
        <taxon>Pentapetalae</taxon>
        <taxon>asterids</taxon>
        <taxon>campanulids</taxon>
        <taxon>Asterales</taxon>
        <taxon>Asteraceae</taxon>
        <taxon>Asteroideae</taxon>
        <taxon>Anthemideae</taxon>
        <taxon>Anthemidinae</taxon>
        <taxon>Tanacetum</taxon>
    </lineage>
</organism>
<gene>
    <name evidence="3" type="ORF">Tci_059864</name>
</gene>